<proteinExistence type="inferred from homology"/>
<evidence type="ECO:0000259" key="5">
    <source>
        <dbReference type="Pfam" id="PF00535"/>
    </source>
</evidence>
<organism evidence="6 7">
    <name type="scientific">Paenibacillus donghaensis</name>
    <dbReference type="NCBI Taxonomy" id="414771"/>
    <lineage>
        <taxon>Bacteria</taxon>
        <taxon>Bacillati</taxon>
        <taxon>Bacillota</taxon>
        <taxon>Bacilli</taxon>
        <taxon>Bacillales</taxon>
        <taxon>Paenibacillaceae</taxon>
        <taxon>Paenibacillus</taxon>
    </lineage>
</organism>
<evidence type="ECO:0000256" key="4">
    <source>
        <dbReference type="ARBA" id="ARBA00022679"/>
    </source>
</evidence>
<comment type="similarity">
    <text evidence="2">Belongs to the glycosyltransferase 2 family.</text>
</comment>
<evidence type="ECO:0000313" key="6">
    <source>
        <dbReference type="EMBL" id="ASA24427.1"/>
    </source>
</evidence>
<dbReference type="Proteomes" id="UP000249890">
    <property type="component" value="Chromosome"/>
</dbReference>
<dbReference type="CDD" id="cd04186">
    <property type="entry name" value="GT_2_like_c"/>
    <property type="match status" value="1"/>
</dbReference>
<accession>A0A2Z2KF75</accession>
<dbReference type="EMBL" id="CP021780">
    <property type="protein sequence ID" value="ASA24427.1"/>
    <property type="molecule type" value="Genomic_DNA"/>
</dbReference>
<dbReference type="OrthoDB" id="9771846at2"/>
<dbReference type="SUPFAM" id="SSF53448">
    <property type="entry name" value="Nucleotide-diphospho-sugar transferases"/>
    <property type="match status" value="1"/>
</dbReference>
<dbReference type="GO" id="GO:0016757">
    <property type="term" value="F:glycosyltransferase activity"/>
    <property type="evidence" value="ECO:0007669"/>
    <property type="project" value="UniProtKB-KW"/>
</dbReference>
<feature type="domain" description="Glycosyltransferase 2-like" evidence="5">
    <location>
        <begin position="90"/>
        <end position="149"/>
    </location>
</feature>
<dbReference type="InterPro" id="IPR029044">
    <property type="entry name" value="Nucleotide-diphossugar_trans"/>
</dbReference>
<evidence type="ECO:0000256" key="2">
    <source>
        <dbReference type="ARBA" id="ARBA00006739"/>
    </source>
</evidence>
<dbReference type="PANTHER" id="PTHR43179:SF12">
    <property type="entry name" value="GALACTOFURANOSYLTRANSFERASE GLFT2"/>
    <property type="match status" value="1"/>
</dbReference>
<gene>
    <name evidence="6" type="ORF">B9T62_28955</name>
</gene>
<evidence type="ECO:0000313" key="7">
    <source>
        <dbReference type="Proteomes" id="UP000249890"/>
    </source>
</evidence>
<keyword evidence="7" id="KW-1185">Reference proteome</keyword>
<dbReference type="PANTHER" id="PTHR43179">
    <property type="entry name" value="RHAMNOSYLTRANSFERASE WBBL"/>
    <property type="match status" value="1"/>
</dbReference>
<dbReference type="KEGG" id="pdh:B9T62_28955"/>
<keyword evidence="3" id="KW-0328">Glycosyltransferase</keyword>
<keyword evidence="4 6" id="KW-0808">Transferase</keyword>
<dbReference type="InterPro" id="IPR001173">
    <property type="entry name" value="Glyco_trans_2-like"/>
</dbReference>
<dbReference type="AlphaFoldDB" id="A0A2Z2KF75"/>
<sequence length="345" mass="38595">MNPRNPMNKTVSIHIVTYNSADDIIECLTAVLAQDYPMEQVVVVDNASSDGCVEKVKAFFGQALLEQPAESLRTRSPIDLSHQPIGSIHNLPQLKLIANPVNTGFAPAHNQAIAATDTDYILVLNPDLTLAPDYVSRLVSRMEADPTIGSATGKLLLKADPAVVDSTGLRMSRNRRAFDRGAGEPAENWQTSGLVFGVSGAAAMYSRRMIEHISVEGEFFDADFFAYKEDVDVAWRAQLMGWQGYYDAQAIGYHERGWKTSGRSGKAMFIRRISYINRYKMIYKNEPRRTLLKTILLSLPYELAAHGYMLLREPKLIKAWGSFFSQSSALRRKRKTIQSRVKTDV</sequence>
<dbReference type="Pfam" id="PF00535">
    <property type="entry name" value="Glycos_transf_2"/>
    <property type="match status" value="2"/>
</dbReference>
<feature type="domain" description="Glycosyltransferase 2-like" evidence="5">
    <location>
        <begin position="12"/>
        <end position="60"/>
    </location>
</feature>
<evidence type="ECO:0000256" key="3">
    <source>
        <dbReference type="ARBA" id="ARBA00022676"/>
    </source>
</evidence>
<dbReference type="Gene3D" id="3.90.550.10">
    <property type="entry name" value="Spore Coat Polysaccharide Biosynthesis Protein SpsA, Chain A"/>
    <property type="match status" value="1"/>
</dbReference>
<reference evidence="6 7" key="1">
    <citation type="submission" date="2017-06" db="EMBL/GenBank/DDBJ databases">
        <title>Complete genome sequence of Paenibacillus donghaensis KCTC 13049T isolated from East Sea sediment, South Korea.</title>
        <authorList>
            <person name="Jung B.K."/>
            <person name="Hong S.-J."/>
            <person name="Shin J.-H."/>
        </authorList>
    </citation>
    <scope>NUCLEOTIDE SEQUENCE [LARGE SCALE GENOMIC DNA]</scope>
    <source>
        <strain evidence="6 7">KCTC 13049</strain>
    </source>
</reference>
<comment type="pathway">
    <text evidence="1">Cell wall biogenesis; cell wall polysaccharide biosynthesis.</text>
</comment>
<name>A0A2Z2KF75_9BACL</name>
<evidence type="ECO:0000256" key="1">
    <source>
        <dbReference type="ARBA" id="ARBA00004776"/>
    </source>
</evidence>
<protein>
    <submittedName>
        <fullName evidence="6">Glycosyl transferase</fullName>
    </submittedName>
</protein>